<dbReference type="WBParaSite" id="ASIM_0000590401-mRNA-1">
    <property type="protein sequence ID" value="ASIM_0000590401-mRNA-1"/>
    <property type="gene ID" value="ASIM_0000590401"/>
</dbReference>
<dbReference type="AlphaFoldDB" id="A0A0M3JE61"/>
<evidence type="ECO:0000313" key="3">
    <source>
        <dbReference type="EMBL" id="VDK25930.1"/>
    </source>
</evidence>
<dbReference type="PANTHER" id="PTHR45774">
    <property type="entry name" value="BTB/POZ DOMAIN-CONTAINING"/>
    <property type="match status" value="1"/>
</dbReference>
<dbReference type="Proteomes" id="UP000267096">
    <property type="component" value="Unassembled WGS sequence"/>
</dbReference>
<reference evidence="3 4" key="2">
    <citation type="submission" date="2018-11" db="EMBL/GenBank/DDBJ databases">
        <authorList>
            <consortium name="Pathogen Informatics"/>
        </authorList>
    </citation>
    <scope>NUCLEOTIDE SEQUENCE [LARGE SCALE GENOMIC DNA]</scope>
</reference>
<dbReference type="Gene3D" id="3.30.710.10">
    <property type="entry name" value="Potassium Channel Kv1.1, Chain A"/>
    <property type="match status" value="1"/>
</dbReference>
<evidence type="ECO:0000259" key="2">
    <source>
        <dbReference type="PROSITE" id="PS50097"/>
    </source>
</evidence>
<dbReference type="SUPFAM" id="SSF54695">
    <property type="entry name" value="POZ domain"/>
    <property type="match status" value="1"/>
</dbReference>
<name>A0A0M3JE61_ANISI</name>
<feature type="domain" description="BTB" evidence="2">
    <location>
        <begin position="59"/>
        <end position="138"/>
    </location>
</feature>
<evidence type="ECO:0000256" key="1">
    <source>
        <dbReference type="SAM" id="MobiDB-lite"/>
    </source>
</evidence>
<gene>
    <name evidence="3" type="ORF">ASIM_LOCUS5696</name>
</gene>
<evidence type="ECO:0000313" key="4">
    <source>
        <dbReference type="Proteomes" id="UP000267096"/>
    </source>
</evidence>
<reference evidence="5" key="1">
    <citation type="submission" date="2017-02" db="UniProtKB">
        <authorList>
            <consortium name="WormBaseParasite"/>
        </authorList>
    </citation>
    <scope>IDENTIFICATION</scope>
</reference>
<sequence length="158" mass="16992">HGGVNNIPTIDSTKNGTAAIGEVPPEEPAHHMEVEEEKEPKEPTLAERVSTLRENSIGFDVIFHVGPSNNPKIVQAHRAILAAGSKVLSNTFFNSDVSTPPSKKPKPGSANNSGKLVLEYPDVNPVAFDTVIDYLYSDFEPKAININESAVLDTLYAG</sequence>
<accession>A0A0M3JE61</accession>
<dbReference type="GO" id="GO:0022008">
    <property type="term" value="P:neurogenesis"/>
    <property type="evidence" value="ECO:0007669"/>
    <property type="project" value="TreeGrafter"/>
</dbReference>
<evidence type="ECO:0000313" key="5">
    <source>
        <dbReference type="WBParaSite" id="ASIM_0000590401-mRNA-1"/>
    </source>
</evidence>
<feature type="compositionally biased region" description="Basic and acidic residues" evidence="1">
    <location>
        <begin position="27"/>
        <end position="43"/>
    </location>
</feature>
<proteinExistence type="predicted"/>
<keyword evidence="4" id="KW-1185">Reference proteome</keyword>
<feature type="region of interest" description="Disordered" evidence="1">
    <location>
        <begin position="1"/>
        <end position="43"/>
    </location>
</feature>
<dbReference type="InterPro" id="IPR011333">
    <property type="entry name" value="SKP1/BTB/POZ_sf"/>
</dbReference>
<protein>
    <submittedName>
        <fullName evidence="5">BTB domain-containing protein</fullName>
    </submittedName>
</protein>
<dbReference type="InterPro" id="IPR000210">
    <property type="entry name" value="BTB/POZ_dom"/>
</dbReference>
<dbReference type="GO" id="GO:0005829">
    <property type="term" value="C:cytosol"/>
    <property type="evidence" value="ECO:0007669"/>
    <property type="project" value="TreeGrafter"/>
</dbReference>
<dbReference type="PROSITE" id="PS50097">
    <property type="entry name" value="BTB"/>
    <property type="match status" value="1"/>
</dbReference>
<dbReference type="PANTHER" id="PTHR45774:SF4">
    <property type="entry name" value="AXUNDEAD, ISOFORM F"/>
    <property type="match status" value="1"/>
</dbReference>
<feature type="compositionally biased region" description="Polar residues" evidence="1">
    <location>
        <begin position="1"/>
        <end position="16"/>
    </location>
</feature>
<dbReference type="EMBL" id="UYRR01011434">
    <property type="protein sequence ID" value="VDK25930.1"/>
    <property type="molecule type" value="Genomic_DNA"/>
</dbReference>
<organism evidence="5">
    <name type="scientific">Anisakis simplex</name>
    <name type="common">Herring worm</name>
    <dbReference type="NCBI Taxonomy" id="6269"/>
    <lineage>
        <taxon>Eukaryota</taxon>
        <taxon>Metazoa</taxon>
        <taxon>Ecdysozoa</taxon>
        <taxon>Nematoda</taxon>
        <taxon>Chromadorea</taxon>
        <taxon>Rhabditida</taxon>
        <taxon>Spirurina</taxon>
        <taxon>Ascaridomorpha</taxon>
        <taxon>Ascaridoidea</taxon>
        <taxon>Anisakidae</taxon>
        <taxon>Anisakis</taxon>
        <taxon>Anisakis simplex complex</taxon>
    </lineage>
</organism>
<dbReference type="Pfam" id="PF00651">
    <property type="entry name" value="BTB"/>
    <property type="match status" value="1"/>
</dbReference>
<dbReference type="OrthoDB" id="45365at2759"/>